<dbReference type="AlphaFoldDB" id="V8CB15"/>
<gene>
    <name evidence="1" type="ORF">HMPREF2086_00672</name>
</gene>
<keyword evidence="2" id="KW-1185">Reference proteome</keyword>
<dbReference type="EMBL" id="AZJI01000004">
    <property type="protein sequence ID" value="ETD23926.1"/>
    <property type="molecule type" value="Genomic_DNA"/>
</dbReference>
<evidence type="ECO:0000313" key="1">
    <source>
        <dbReference type="EMBL" id="ETD23926.1"/>
    </source>
</evidence>
<reference evidence="1 2" key="1">
    <citation type="journal article" date="2014" name="Genome Announc.">
        <title>Draft genome sequences of six enterohepatic helicobacter species isolated from humans and one from rhesus macaques.</title>
        <authorList>
            <person name="Shen Z."/>
            <person name="Sheh A."/>
            <person name="Young S.K."/>
            <person name="Abouelliel A."/>
            <person name="Ward D.V."/>
            <person name="Earl A.M."/>
            <person name="Fox J.G."/>
        </authorList>
    </citation>
    <scope>NUCLEOTIDE SEQUENCE [LARGE SCALE GENOMIC DNA]</scope>
    <source>
        <strain evidence="1 2">MIT 99-5501</strain>
    </source>
</reference>
<organism evidence="1 2">
    <name type="scientific">Helicobacter macacae MIT 99-5501</name>
    <dbReference type="NCBI Taxonomy" id="1357400"/>
    <lineage>
        <taxon>Bacteria</taxon>
        <taxon>Pseudomonadati</taxon>
        <taxon>Campylobacterota</taxon>
        <taxon>Epsilonproteobacteria</taxon>
        <taxon>Campylobacterales</taxon>
        <taxon>Helicobacteraceae</taxon>
        <taxon>Helicobacter</taxon>
    </lineage>
</organism>
<dbReference type="Proteomes" id="UP000018731">
    <property type="component" value="Unassembled WGS sequence"/>
</dbReference>
<sequence>MNNYNKEKVLSCLHLIQDHIKQIEEIVETHRDIIMREHLSDYCKWDNPPNNTREIYNGIEPKIGVLVKNQLKNILEQRWWSEQEFLDFFDESYSKTTFGINYPLLSLYRFDDKLYPRYYKYPLLVNAKECYLCSQWFEGSREMVLDFLKQYENL</sequence>
<protein>
    <submittedName>
        <fullName evidence="1">Uncharacterized protein</fullName>
    </submittedName>
</protein>
<comment type="caution">
    <text evidence="1">The sequence shown here is derived from an EMBL/GenBank/DDBJ whole genome shotgun (WGS) entry which is preliminary data.</text>
</comment>
<proteinExistence type="predicted"/>
<dbReference type="STRING" id="1357400.HMPREF2086_00672"/>
<dbReference type="RefSeq" id="WP_023927397.1">
    <property type="nucleotide sequence ID" value="NZ_KI669454.1"/>
</dbReference>
<dbReference type="PATRIC" id="fig|1357400.3.peg.933"/>
<accession>V8CB15</accession>
<dbReference type="HOGENOM" id="CLU_1701831_0_0_7"/>
<name>V8CB15_9HELI</name>
<dbReference type="OrthoDB" id="877111at2"/>
<evidence type="ECO:0000313" key="2">
    <source>
        <dbReference type="Proteomes" id="UP000018731"/>
    </source>
</evidence>